<dbReference type="Proteomes" id="UP000028999">
    <property type="component" value="Unassembled WGS sequence"/>
</dbReference>
<accession>A0A078G783</accession>
<protein>
    <submittedName>
        <fullName evidence="1">BnaC05g26250D protein</fullName>
    </submittedName>
</protein>
<keyword evidence="2" id="KW-1185">Reference proteome</keyword>
<gene>
    <name evidence="1" type="primary">BnaC05g26250D</name>
    <name evidence="1" type="ORF">GSBRNA2T00013177001</name>
</gene>
<dbReference type="EMBL" id="LK032113">
    <property type="protein sequence ID" value="CDY20867.1"/>
    <property type="molecule type" value="Genomic_DNA"/>
</dbReference>
<organism evidence="1 2">
    <name type="scientific">Brassica napus</name>
    <name type="common">Rape</name>
    <dbReference type="NCBI Taxonomy" id="3708"/>
    <lineage>
        <taxon>Eukaryota</taxon>
        <taxon>Viridiplantae</taxon>
        <taxon>Streptophyta</taxon>
        <taxon>Embryophyta</taxon>
        <taxon>Tracheophyta</taxon>
        <taxon>Spermatophyta</taxon>
        <taxon>Magnoliopsida</taxon>
        <taxon>eudicotyledons</taxon>
        <taxon>Gunneridae</taxon>
        <taxon>Pentapetalae</taxon>
        <taxon>rosids</taxon>
        <taxon>malvids</taxon>
        <taxon>Brassicales</taxon>
        <taxon>Brassicaceae</taxon>
        <taxon>Brassiceae</taxon>
        <taxon>Brassica</taxon>
    </lineage>
</organism>
<name>A0A078G783_BRANA</name>
<dbReference type="AlphaFoldDB" id="A0A078G783"/>
<evidence type="ECO:0000313" key="1">
    <source>
        <dbReference type="EMBL" id="CDY20867.1"/>
    </source>
</evidence>
<sequence>MPMFTGKANTRLENMVSDWKEFWEFKGDETKLTLIAVGNLKMKRMLELRRCNLGIPDPPHRSTEEHVDLE</sequence>
<evidence type="ECO:0000313" key="2">
    <source>
        <dbReference type="Proteomes" id="UP000028999"/>
    </source>
</evidence>
<reference evidence="1 2" key="1">
    <citation type="journal article" date="2014" name="Science">
        <title>Plant genetics. Early allopolyploid evolution in the post-Neolithic Brassica napus oilseed genome.</title>
        <authorList>
            <person name="Chalhoub B."/>
            <person name="Denoeud F."/>
            <person name="Liu S."/>
            <person name="Parkin I.A."/>
            <person name="Tang H."/>
            <person name="Wang X."/>
            <person name="Chiquet J."/>
            <person name="Belcram H."/>
            <person name="Tong C."/>
            <person name="Samans B."/>
            <person name="Correa M."/>
            <person name="Da Silva C."/>
            <person name="Just J."/>
            <person name="Falentin C."/>
            <person name="Koh C.S."/>
            <person name="Le Clainche I."/>
            <person name="Bernard M."/>
            <person name="Bento P."/>
            <person name="Noel B."/>
            <person name="Labadie K."/>
            <person name="Alberti A."/>
            <person name="Charles M."/>
            <person name="Arnaud D."/>
            <person name="Guo H."/>
            <person name="Daviaud C."/>
            <person name="Alamery S."/>
            <person name="Jabbari K."/>
            <person name="Zhao M."/>
            <person name="Edger P.P."/>
            <person name="Chelaifa H."/>
            <person name="Tack D."/>
            <person name="Lassalle G."/>
            <person name="Mestiri I."/>
            <person name="Schnel N."/>
            <person name="Le Paslier M.C."/>
            <person name="Fan G."/>
            <person name="Renault V."/>
            <person name="Bayer P.E."/>
            <person name="Golicz A.A."/>
            <person name="Manoli S."/>
            <person name="Lee T.H."/>
            <person name="Thi V.H."/>
            <person name="Chalabi S."/>
            <person name="Hu Q."/>
            <person name="Fan C."/>
            <person name="Tollenaere R."/>
            <person name="Lu Y."/>
            <person name="Battail C."/>
            <person name="Shen J."/>
            <person name="Sidebottom C.H."/>
            <person name="Wang X."/>
            <person name="Canaguier A."/>
            <person name="Chauveau A."/>
            <person name="Berard A."/>
            <person name="Deniot G."/>
            <person name="Guan M."/>
            <person name="Liu Z."/>
            <person name="Sun F."/>
            <person name="Lim Y.P."/>
            <person name="Lyons E."/>
            <person name="Town C.D."/>
            <person name="Bancroft I."/>
            <person name="Wang X."/>
            <person name="Meng J."/>
            <person name="Ma J."/>
            <person name="Pires J.C."/>
            <person name="King G.J."/>
            <person name="Brunel D."/>
            <person name="Delourme R."/>
            <person name="Renard M."/>
            <person name="Aury J.M."/>
            <person name="Adams K.L."/>
            <person name="Batley J."/>
            <person name="Snowdon R.J."/>
            <person name="Tost J."/>
            <person name="Edwards D."/>
            <person name="Zhou Y."/>
            <person name="Hua W."/>
            <person name="Sharpe A.G."/>
            <person name="Paterson A.H."/>
            <person name="Guan C."/>
            <person name="Wincker P."/>
        </authorList>
    </citation>
    <scope>NUCLEOTIDE SEQUENCE [LARGE SCALE GENOMIC DNA]</scope>
    <source>
        <strain evidence="2">cv. Darmor-bzh</strain>
    </source>
</reference>
<dbReference type="Gramene" id="CDY20867">
    <property type="protein sequence ID" value="CDY20867"/>
    <property type="gene ID" value="GSBRNA2T00013177001"/>
</dbReference>
<dbReference type="PaxDb" id="3708-A0A078G783"/>
<proteinExistence type="predicted"/>